<comment type="caution">
    <text evidence="1">The sequence shown here is derived from an EMBL/GenBank/DDBJ whole genome shotgun (WGS) entry which is preliminary data.</text>
</comment>
<accession>A0A4C1YI74</accession>
<dbReference type="Proteomes" id="UP000299102">
    <property type="component" value="Unassembled WGS sequence"/>
</dbReference>
<dbReference type="EMBL" id="BGZK01001265">
    <property type="protein sequence ID" value="GBP75876.1"/>
    <property type="molecule type" value="Genomic_DNA"/>
</dbReference>
<name>A0A4C1YI74_EUMVA</name>
<keyword evidence="2" id="KW-1185">Reference proteome</keyword>
<evidence type="ECO:0000313" key="1">
    <source>
        <dbReference type="EMBL" id="GBP75876.1"/>
    </source>
</evidence>
<dbReference type="AlphaFoldDB" id="A0A4C1YI74"/>
<gene>
    <name evidence="1" type="ORF">EVAR_32023_1</name>
</gene>
<evidence type="ECO:0000313" key="2">
    <source>
        <dbReference type="Proteomes" id="UP000299102"/>
    </source>
</evidence>
<organism evidence="1 2">
    <name type="scientific">Eumeta variegata</name>
    <name type="common">Bagworm moth</name>
    <name type="synonym">Eumeta japonica</name>
    <dbReference type="NCBI Taxonomy" id="151549"/>
    <lineage>
        <taxon>Eukaryota</taxon>
        <taxon>Metazoa</taxon>
        <taxon>Ecdysozoa</taxon>
        <taxon>Arthropoda</taxon>
        <taxon>Hexapoda</taxon>
        <taxon>Insecta</taxon>
        <taxon>Pterygota</taxon>
        <taxon>Neoptera</taxon>
        <taxon>Endopterygota</taxon>
        <taxon>Lepidoptera</taxon>
        <taxon>Glossata</taxon>
        <taxon>Ditrysia</taxon>
        <taxon>Tineoidea</taxon>
        <taxon>Psychidae</taxon>
        <taxon>Oiketicinae</taxon>
        <taxon>Eumeta</taxon>
    </lineage>
</organism>
<proteinExistence type="predicted"/>
<sequence length="96" mass="11145">MPWPYRKILLQGVVSDPNWFLHIRHRRDSSKAYTHFANIYPNSTQEAGNSLAPFEVSSVHGRPTYLWWPTDLLVSRKGYKTEMQRGLVLRSLRGCG</sequence>
<protein>
    <submittedName>
        <fullName evidence="1">Uncharacterized protein</fullName>
    </submittedName>
</protein>
<reference evidence="1 2" key="1">
    <citation type="journal article" date="2019" name="Commun. Biol.">
        <title>The bagworm genome reveals a unique fibroin gene that provides high tensile strength.</title>
        <authorList>
            <person name="Kono N."/>
            <person name="Nakamura H."/>
            <person name="Ohtoshi R."/>
            <person name="Tomita M."/>
            <person name="Numata K."/>
            <person name="Arakawa K."/>
        </authorList>
    </citation>
    <scope>NUCLEOTIDE SEQUENCE [LARGE SCALE GENOMIC DNA]</scope>
</reference>